<organism evidence="1 2">
    <name type="scientific">Holothuria leucospilota</name>
    <name type="common">Black long sea cucumber</name>
    <name type="synonym">Mertensiothuria leucospilota</name>
    <dbReference type="NCBI Taxonomy" id="206669"/>
    <lineage>
        <taxon>Eukaryota</taxon>
        <taxon>Metazoa</taxon>
        <taxon>Echinodermata</taxon>
        <taxon>Eleutherozoa</taxon>
        <taxon>Echinozoa</taxon>
        <taxon>Holothuroidea</taxon>
        <taxon>Aspidochirotacea</taxon>
        <taxon>Aspidochirotida</taxon>
        <taxon>Holothuriidae</taxon>
        <taxon>Holothuria</taxon>
    </lineage>
</organism>
<proteinExistence type="predicted"/>
<dbReference type="AlphaFoldDB" id="A0A9Q1CJF9"/>
<protein>
    <submittedName>
        <fullName evidence="1">Uncharacterized protein</fullName>
    </submittedName>
</protein>
<reference evidence="1" key="1">
    <citation type="submission" date="2021-10" db="EMBL/GenBank/DDBJ databases">
        <title>Tropical sea cucumber genome reveals ecological adaptation and Cuvierian tubules defense mechanism.</title>
        <authorList>
            <person name="Chen T."/>
        </authorList>
    </citation>
    <scope>NUCLEOTIDE SEQUENCE</scope>
    <source>
        <strain evidence="1">Nanhai2018</strain>
        <tissue evidence="1">Muscle</tissue>
    </source>
</reference>
<dbReference type="OrthoDB" id="8817850at2759"/>
<sequence length="78" mass="8576">MCFWSGSFTNQVFLQAQKEYLKDKRPVELKRLSDTRWACQHAACIAVSEALPAVIAALEELAGGSNKDTSLSSMEALL</sequence>
<accession>A0A9Q1CJF9</accession>
<evidence type="ECO:0000313" key="2">
    <source>
        <dbReference type="Proteomes" id="UP001152320"/>
    </source>
</evidence>
<dbReference type="EMBL" id="JAIZAY010000002">
    <property type="protein sequence ID" value="KAJ8046421.1"/>
    <property type="molecule type" value="Genomic_DNA"/>
</dbReference>
<dbReference type="Proteomes" id="UP001152320">
    <property type="component" value="Chromosome 2"/>
</dbReference>
<comment type="caution">
    <text evidence="1">The sequence shown here is derived from an EMBL/GenBank/DDBJ whole genome shotgun (WGS) entry which is preliminary data.</text>
</comment>
<gene>
    <name evidence="1" type="ORF">HOLleu_05084</name>
</gene>
<keyword evidence="2" id="KW-1185">Reference proteome</keyword>
<name>A0A9Q1CJF9_HOLLE</name>
<evidence type="ECO:0000313" key="1">
    <source>
        <dbReference type="EMBL" id="KAJ8046421.1"/>
    </source>
</evidence>